<dbReference type="Gene3D" id="1.10.10.10">
    <property type="entry name" value="Winged helix-like DNA-binding domain superfamily/Winged helix DNA-binding domain"/>
    <property type="match status" value="1"/>
</dbReference>
<sequence length="159" mass="17683">MRLTRAAEYAIRCMIYLSRQGQGVLTSRQEIAAQADIPPNFLAKIAQDLAKTGLIEIRQGARGGLVLNRHPAAISLLEVVEIMIGEIYLNDCVARPAACKAQRYCAVHRVWLDARDQLRDTLRRVNFDQLSADSTCLPAFADMLLEPKGHDATAHEDLQ</sequence>
<dbReference type="AlphaFoldDB" id="A0A7U3YJW4"/>
<dbReference type="NCBIfam" id="TIGR00738">
    <property type="entry name" value="rrf2_super"/>
    <property type="match status" value="1"/>
</dbReference>
<name>A0A7U3YJW4_DESPD</name>
<dbReference type="SUPFAM" id="SSF46785">
    <property type="entry name" value="Winged helix' DNA-binding domain"/>
    <property type="match status" value="1"/>
</dbReference>
<proteinExistence type="predicted"/>
<dbReference type="InterPro" id="IPR036390">
    <property type="entry name" value="WH_DNA-bd_sf"/>
</dbReference>
<dbReference type="Pfam" id="PF02082">
    <property type="entry name" value="Rrf2"/>
    <property type="match status" value="1"/>
</dbReference>
<dbReference type="RefSeq" id="WP_015723290.1">
    <property type="nucleotide sequence ID" value="NC_014972.1"/>
</dbReference>
<dbReference type="KEGG" id="dpr:Despr_0569"/>
<gene>
    <name evidence="1" type="ordered locus">Despr_0569</name>
</gene>
<dbReference type="InterPro" id="IPR000944">
    <property type="entry name" value="Tscrpt_reg_Rrf2"/>
</dbReference>
<organism evidence="1 2">
    <name type="scientific">Desulfobulbus propionicus (strain ATCC 33891 / DSM 2032 / VKM B-1956 / 1pr3)</name>
    <dbReference type="NCBI Taxonomy" id="577650"/>
    <lineage>
        <taxon>Bacteria</taxon>
        <taxon>Pseudomonadati</taxon>
        <taxon>Thermodesulfobacteriota</taxon>
        <taxon>Desulfobulbia</taxon>
        <taxon>Desulfobulbales</taxon>
        <taxon>Desulfobulbaceae</taxon>
        <taxon>Desulfobulbus</taxon>
    </lineage>
</organism>
<dbReference type="PROSITE" id="PS51197">
    <property type="entry name" value="HTH_RRF2_2"/>
    <property type="match status" value="1"/>
</dbReference>
<dbReference type="InterPro" id="IPR036388">
    <property type="entry name" value="WH-like_DNA-bd_sf"/>
</dbReference>
<accession>A0A7U3YJW4</accession>
<dbReference type="GO" id="GO:0003700">
    <property type="term" value="F:DNA-binding transcription factor activity"/>
    <property type="evidence" value="ECO:0007669"/>
    <property type="project" value="TreeGrafter"/>
</dbReference>
<evidence type="ECO:0000313" key="1">
    <source>
        <dbReference type="EMBL" id="ADW16745.1"/>
    </source>
</evidence>
<dbReference type="Proteomes" id="UP000006365">
    <property type="component" value="Chromosome"/>
</dbReference>
<dbReference type="PANTHER" id="PTHR33221:SF2">
    <property type="entry name" value="TRANSCRIPTIONAL REGULATOR"/>
    <property type="match status" value="1"/>
</dbReference>
<protein>
    <submittedName>
        <fullName evidence="1">Transcriptional regulator, BadM/Rrf2 family</fullName>
    </submittedName>
</protein>
<evidence type="ECO:0000313" key="2">
    <source>
        <dbReference type="Proteomes" id="UP000006365"/>
    </source>
</evidence>
<dbReference type="EMBL" id="CP002364">
    <property type="protein sequence ID" value="ADW16745.1"/>
    <property type="molecule type" value="Genomic_DNA"/>
</dbReference>
<reference evidence="1 2" key="1">
    <citation type="journal article" date="2011" name="Stand. Genomic Sci.">
        <title>Complete genome sequence of Desulfobulbus propionicus type strain (1pr3).</title>
        <authorList>
            <person name="Pagani I."/>
            <person name="Lapidus A."/>
            <person name="Nolan M."/>
            <person name="Lucas S."/>
            <person name="Hammon N."/>
            <person name="Deshpande S."/>
            <person name="Cheng J.F."/>
            <person name="Chertkov O."/>
            <person name="Davenport K."/>
            <person name="Tapia R."/>
            <person name="Han C."/>
            <person name="Goodwin L."/>
            <person name="Pitluck S."/>
            <person name="Liolios K."/>
            <person name="Mavromatis K."/>
            <person name="Ivanova N."/>
            <person name="Mikhailova N."/>
            <person name="Pati A."/>
            <person name="Chen A."/>
            <person name="Palaniappan K."/>
            <person name="Land M."/>
            <person name="Hauser L."/>
            <person name="Chang Y.J."/>
            <person name="Jeffries C.D."/>
            <person name="Detter J.C."/>
            <person name="Brambilla E."/>
            <person name="Kannan K.P."/>
            <person name="Djao O.D."/>
            <person name="Rohde M."/>
            <person name="Pukall R."/>
            <person name="Spring S."/>
            <person name="Goker M."/>
            <person name="Sikorski J."/>
            <person name="Woyke T."/>
            <person name="Bristow J."/>
            <person name="Eisen J.A."/>
            <person name="Markowitz V."/>
            <person name="Hugenholtz P."/>
            <person name="Kyrpides N.C."/>
            <person name="Klenk H.P."/>
        </authorList>
    </citation>
    <scope>NUCLEOTIDE SEQUENCE [LARGE SCALE GENOMIC DNA]</scope>
    <source>
        <strain evidence="2">ATCC 33891 / DSM 2032 / 1pr3</strain>
    </source>
</reference>
<dbReference type="PANTHER" id="PTHR33221">
    <property type="entry name" value="WINGED HELIX-TURN-HELIX TRANSCRIPTIONAL REGULATOR, RRF2 FAMILY"/>
    <property type="match status" value="1"/>
</dbReference>
<dbReference type="GO" id="GO:0005829">
    <property type="term" value="C:cytosol"/>
    <property type="evidence" value="ECO:0007669"/>
    <property type="project" value="TreeGrafter"/>
</dbReference>
<keyword evidence="2" id="KW-1185">Reference proteome</keyword>